<proteinExistence type="predicted"/>
<keyword evidence="2" id="KW-1185">Reference proteome</keyword>
<dbReference type="AlphaFoldDB" id="A0A5C6RKQ1"/>
<evidence type="ECO:0000313" key="2">
    <source>
        <dbReference type="Proteomes" id="UP000321580"/>
    </source>
</evidence>
<comment type="caution">
    <text evidence="1">The sequence shown here is derived from an EMBL/GenBank/DDBJ whole genome shotgun (WGS) entry which is preliminary data.</text>
</comment>
<dbReference type="RefSeq" id="WP_147168103.1">
    <property type="nucleotide sequence ID" value="NZ_VOOR01000028.1"/>
</dbReference>
<dbReference type="EMBL" id="VOOR01000028">
    <property type="protein sequence ID" value="TXB62534.1"/>
    <property type="molecule type" value="Genomic_DNA"/>
</dbReference>
<sequence>MISENRMKIDLIGQSAIVAGFSIIALTGLLWPWGLLALGLLALWQAGSAFQLVVGCHYQGRQPYLYLFGLLALGTALSPWLGWAWLGLGAAATALAYFWNTIRDTCVVMRRPRSFWDI</sequence>
<gene>
    <name evidence="1" type="ORF">FRY97_13635</name>
</gene>
<organism evidence="1 2">
    <name type="scientific">Phaeodactylibacter luteus</name>
    <dbReference type="NCBI Taxonomy" id="1564516"/>
    <lineage>
        <taxon>Bacteria</taxon>
        <taxon>Pseudomonadati</taxon>
        <taxon>Bacteroidota</taxon>
        <taxon>Saprospiria</taxon>
        <taxon>Saprospirales</taxon>
        <taxon>Haliscomenobacteraceae</taxon>
        <taxon>Phaeodactylibacter</taxon>
    </lineage>
</organism>
<dbReference type="OrthoDB" id="1496028at2"/>
<dbReference type="Proteomes" id="UP000321580">
    <property type="component" value="Unassembled WGS sequence"/>
</dbReference>
<accession>A0A5C6RKQ1</accession>
<reference evidence="1 2" key="1">
    <citation type="submission" date="2019-08" db="EMBL/GenBank/DDBJ databases">
        <title>Genome of Phaeodactylibacter luteus.</title>
        <authorList>
            <person name="Bowman J.P."/>
        </authorList>
    </citation>
    <scope>NUCLEOTIDE SEQUENCE [LARGE SCALE GENOMIC DNA]</scope>
    <source>
        <strain evidence="1 2">KCTC 42180</strain>
    </source>
</reference>
<evidence type="ECO:0008006" key="3">
    <source>
        <dbReference type="Google" id="ProtNLM"/>
    </source>
</evidence>
<protein>
    <recommendedName>
        <fullName evidence="3">Phosphatidate cytidylyltransferase</fullName>
    </recommendedName>
</protein>
<evidence type="ECO:0000313" key="1">
    <source>
        <dbReference type="EMBL" id="TXB62534.1"/>
    </source>
</evidence>
<name>A0A5C6RKQ1_9BACT</name>